<dbReference type="InterPro" id="IPR003591">
    <property type="entry name" value="Leu-rich_rpt_typical-subtyp"/>
</dbReference>
<evidence type="ECO:0000256" key="9">
    <source>
        <dbReference type="ARBA" id="ARBA00022989"/>
    </source>
</evidence>
<keyword evidence="7" id="KW-0732">Signal</keyword>
<dbReference type="FunFam" id="3.80.10.10:FF:000095">
    <property type="entry name" value="LRR receptor-like serine/threonine-protein kinase GSO1"/>
    <property type="match status" value="1"/>
</dbReference>
<keyword evidence="10" id="KW-0472">Membrane</keyword>
<dbReference type="PANTHER" id="PTHR48062">
    <property type="entry name" value="RECEPTOR-LIKE PROTEIN 14"/>
    <property type="match status" value="1"/>
</dbReference>
<proteinExistence type="inferred from homology"/>
<evidence type="ECO:0000256" key="7">
    <source>
        <dbReference type="ARBA" id="ARBA00022729"/>
    </source>
</evidence>
<keyword evidence="5" id="KW-1070">Brassinosteroid signaling pathway</keyword>
<name>A0A0A8XQQ2_ARUDO</name>
<keyword evidence="8" id="KW-0677">Repeat</keyword>
<keyword evidence="11" id="KW-0325">Glycoprotein</keyword>
<dbReference type="PROSITE" id="PS51450">
    <property type="entry name" value="LRR"/>
    <property type="match status" value="1"/>
</dbReference>
<evidence type="ECO:0000256" key="11">
    <source>
        <dbReference type="ARBA" id="ARBA00023180"/>
    </source>
</evidence>
<dbReference type="EMBL" id="GBRH01281676">
    <property type="protein sequence ID" value="JAD16219.1"/>
    <property type="molecule type" value="Transcribed_RNA"/>
</dbReference>
<comment type="similarity">
    <text evidence="2">Belongs to the RLP family.</text>
</comment>
<dbReference type="AlphaFoldDB" id="A0A0A8XQQ2"/>
<sequence length="792" mass="87420">MVVPSSPRSLVTALLIITLTAASNLCWGCNDGERRTLLDSIRPLLSGEFGNLNWDVRAANCCDWVGVFCGGHAGRVVSLSLVQVGIHGVLDATVFAPFSELQGLDLSFNQITSFASGYRGLEKLKTLHLSHNRMTDAGVAVLVNNLTALSELHLGNNQLLSTCWISNLTSLKVVDLSNNSLSEFDGICNLDQVEYLKLDANMLRGVINPCLGKLHQLRYLSMKSNFLQGGTLSNLLSNLTQLETLHLGNNYLTGTFMISSLANNSKLSDMVLSNNHRLEIETETVTWTPLFQLEYMDISNCIVNKGSNGVVPTFLSSQKSLQGIDLSRCSLRGKIPAWLVYNLSYFLLLPGNRMDFVEMEHMNGLGGNMTSQLLVLDLSDNEISMVMPSDFASPFANLQYLDMSSNLLYGVIPSLSEAASLQVLDLSFNRLTGEVLPSLAGNGSVLTSLLLSHNHLTGPVPPSHWSLTELVHLGLENNQFSGRLSPFLFNSTTLKTLNVRNNHLSGIIQDGILSFQSLGVILLGGNDLHGAIPMDLCFNNYLHYLDLSNNRFSGEIPGCFYNDFWTILPLYYNDERFPGNVTQQMSVDFTTKGENLTYMGEPLALMTAIDFSMNQLSGTIPSPLGFLRQLRSLNLSHNRLVGPIPEMFMYLQDMESLDLSHNHLNGSLPVQLANLSFLSSFNVAYNNLSGEIPYQSQLMTFNESSFEGNKNLCGKIINKNCSMPHEQQGGVLSSDAIDTPLLYWSFIAASFALGFWGVIAFLTWNAGCSRRLYALMDESMYRIGWYLLSLPE</sequence>
<evidence type="ECO:0000256" key="5">
    <source>
        <dbReference type="ARBA" id="ARBA00022626"/>
    </source>
</evidence>
<dbReference type="SMART" id="SM00365">
    <property type="entry name" value="LRR_SD22"/>
    <property type="match status" value="7"/>
</dbReference>
<evidence type="ECO:0000313" key="12">
    <source>
        <dbReference type="EMBL" id="JAD16219.1"/>
    </source>
</evidence>
<accession>A0A0A8XQQ2</accession>
<keyword evidence="6" id="KW-0812">Transmembrane</keyword>
<keyword evidence="4" id="KW-0433">Leucine-rich repeat</keyword>
<dbReference type="GO" id="GO:0009742">
    <property type="term" value="P:brassinosteroid mediated signaling pathway"/>
    <property type="evidence" value="ECO:0007669"/>
    <property type="project" value="UniProtKB-KW"/>
</dbReference>
<evidence type="ECO:0000256" key="10">
    <source>
        <dbReference type="ARBA" id="ARBA00023136"/>
    </source>
</evidence>
<evidence type="ECO:0000256" key="3">
    <source>
        <dbReference type="ARBA" id="ARBA00022475"/>
    </source>
</evidence>
<dbReference type="Pfam" id="PF00560">
    <property type="entry name" value="LRR_1"/>
    <property type="match status" value="5"/>
</dbReference>
<organism evidence="12">
    <name type="scientific">Arundo donax</name>
    <name type="common">Giant reed</name>
    <name type="synonym">Donax arundinaceus</name>
    <dbReference type="NCBI Taxonomy" id="35708"/>
    <lineage>
        <taxon>Eukaryota</taxon>
        <taxon>Viridiplantae</taxon>
        <taxon>Streptophyta</taxon>
        <taxon>Embryophyta</taxon>
        <taxon>Tracheophyta</taxon>
        <taxon>Spermatophyta</taxon>
        <taxon>Magnoliopsida</taxon>
        <taxon>Liliopsida</taxon>
        <taxon>Poales</taxon>
        <taxon>Poaceae</taxon>
        <taxon>PACMAD clade</taxon>
        <taxon>Arundinoideae</taxon>
        <taxon>Arundineae</taxon>
        <taxon>Arundo</taxon>
    </lineage>
</organism>
<reference evidence="12" key="1">
    <citation type="submission" date="2014-09" db="EMBL/GenBank/DDBJ databases">
        <authorList>
            <person name="Magalhaes I.L.F."/>
            <person name="Oliveira U."/>
            <person name="Santos F.R."/>
            <person name="Vidigal T.H.D.A."/>
            <person name="Brescovit A.D."/>
            <person name="Santos A.J."/>
        </authorList>
    </citation>
    <scope>NUCLEOTIDE SEQUENCE</scope>
    <source>
        <tissue evidence="12">Shoot tissue taken approximately 20 cm above the soil surface</tissue>
    </source>
</reference>
<dbReference type="GO" id="GO:0005886">
    <property type="term" value="C:plasma membrane"/>
    <property type="evidence" value="ECO:0007669"/>
    <property type="project" value="UniProtKB-SubCell"/>
</dbReference>
<dbReference type="InterPro" id="IPR001611">
    <property type="entry name" value="Leu-rich_rpt"/>
</dbReference>
<dbReference type="FunFam" id="3.80.10.10:FF:000111">
    <property type="entry name" value="LRR receptor-like serine/threonine-protein kinase ERECTA"/>
    <property type="match status" value="1"/>
</dbReference>
<evidence type="ECO:0000256" key="8">
    <source>
        <dbReference type="ARBA" id="ARBA00022737"/>
    </source>
</evidence>
<reference evidence="12" key="2">
    <citation type="journal article" date="2015" name="Data Brief">
        <title>Shoot transcriptome of the giant reed, Arundo donax.</title>
        <authorList>
            <person name="Barrero R.A."/>
            <person name="Guerrero F.D."/>
            <person name="Moolhuijzen P."/>
            <person name="Goolsby J.A."/>
            <person name="Tidwell J."/>
            <person name="Bellgard S.E."/>
            <person name="Bellgard M.I."/>
        </authorList>
    </citation>
    <scope>NUCLEOTIDE SEQUENCE</scope>
    <source>
        <tissue evidence="12">Shoot tissue taken approximately 20 cm above the soil surface</tissue>
    </source>
</reference>
<keyword evidence="9" id="KW-1133">Transmembrane helix</keyword>
<dbReference type="SMART" id="SM00369">
    <property type="entry name" value="LRR_TYP"/>
    <property type="match status" value="11"/>
</dbReference>
<dbReference type="Gene3D" id="3.80.10.10">
    <property type="entry name" value="Ribonuclease Inhibitor"/>
    <property type="match status" value="4"/>
</dbReference>
<evidence type="ECO:0000256" key="4">
    <source>
        <dbReference type="ARBA" id="ARBA00022614"/>
    </source>
</evidence>
<keyword evidence="3" id="KW-1003">Cell membrane</keyword>
<dbReference type="InterPro" id="IPR051502">
    <property type="entry name" value="RLP_Defense_Trigger"/>
</dbReference>
<evidence type="ECO:0000256" key="2">
    <source>
        <dbReference type="ARBA" id="ARBA00009592"/>
    </source>
</evidence>
<dbReference type="PANTHER" id="PTHR48062:SF51">
    <property type="entry name" value="LRR RECEPTOR-LIKE SERINE_THREONINE-PROTEIN KINASE ERL1"/>
    <property type="match status" value="1"/>
</dbReference>
<comment type="subcellular location">
    <subcellularLocation>
        <location evidence="1">Cell membrane</location>
        <topology evidence="1">Single-pass membrane protein</topology>
    </subcellularLocation>
</comment>
<dbReference type="PRINTS" id="PR00019">
    <property type="entry name" value="LEURICHRPT"/>
</dbReference>
<dbReference type="InterPro" id="IPR032675">
    <property type="entry name" value="LRR_dom_sf"/>
</dbReference>
<protein>
    <submittedName>
        <fullName evidence="12">Uncharacterized protein</fullName>
    </submittedName>
</protein>
<dbReference type="SUPFAM" id="SSF52058">
    <property type="entry name" value="L domain-like"/>
    <property type="match status" value="2"/>
</dbReference>
<evidence type="ECO:0000256" key="6">
    <source>
        <dbReference type="ARBA" id="ARBA00022692"/>
    </source>
</evidence>
<dbReference type="Pfam" id="PF13855">
    <property type="entry name" value="LRR_8"/>
    <property type="match status" value="2"/>
</dbReference>
<evidence type="ECO:0000256" key="1">
    <source>
        <dbReference type="ARBA" id="ARBA00004162"/>
    </source>
</evidence>